<dbReference type="EMBL" id="AJWY01000652">
    <property type="protein sequence ID" value="EKC80876.1"/>
    <property type="molecule type" value="Genomic_DNA"/>
</dbReference>
<organism evidence="2">
    <name type="scientific">human gut metagenome</name>
    <dbReference type="NCBI Taxonomy" id="408170"/>
    <lineage>
        <taxon>unclassified sequences</taxon>
        <taxon>metagenomes</taxon>
        <taxon>organismal metagenomes</taxon>
    </lineage>
</organism>
<feature type="domain" description="3-keto-alpha-glucoside-1,2-lyase/3-keto-2-hydroxy-glucal hydratase" evidence="1">
    <location>
        <begin position="4"/>
        <end position="100"/>
    </location>
</feature>
<gene>
    <name evidence="2" type="ORF">LEA_00926</name>
</gene>
<feature type="non-terminal residue" evidence="2">
    <location>
        <position position="201"/>
    </location>
</feature>
<dbReference type="Pfam" id="PF06439">
    <property type="entry name" value="3keto-disac_hyd"/>
    <property type="match status" value="2"/>
</dbReference>
<name>K1VA93_9ZZZZ</name>
<proteinExistence type="predicted"/>
<protein>
    <submittedName>
        <fullName evidence="2">Protein containing DUF1080</fullName>
    </submittedName>
</protein>
<dbReference type="InterPro" id="IPR010496">
    <property type="entry name" value="AL/BT2_dom"/>
</dbReference>
<dbReference type="GO" id="GO:0016787">
    <property type="term" value="F:hydrolase activity"/>
    <property type="evidence" value="ECO:0007669"/>
    <property type="project" value="InterPro"/>
</dbReference>
<comment type="caution">
    <text evidence="2">The sequence shown here is derived from an EMBL/GenBank/DDBJ whole genome shotgun (WGS) entry which is preliminary data.</text>
</comment>
<sequence>LEEWQKLGVDYAMHLPNPDSLLVNPQGEWNSSRIVCDNGHVEHWLNGRKILEFEAWTDDWFARKNSGKWETAPEYGLAHRGVLCLQDHGYPASFRNLKIKELPRKAGREVELFNGRDLTGWEAYGTEKWYVDPQGLLVCESGPDKQYGYLATRAYYDDFDLTVEFRQLANGNSGIFFRSFIEPPVKVHGWQCEVAPRGNDT</sequence>
<accession>K1VA93</accession>
<reference evidence="2" key="1">
    <citation type="journal article" date="2013" name="Environ. Microbiol.">
        <title>Microbiota from the distal guts of lean and obese adolescents exhibit partial functional redundancy besides clear differences in community structure.</title>
        <authorList>
            <person name="Ferrer M."/>
            <person name="Ruiz A."/>
            <person name="Lanza F."/>
            <person name="Haange S.B."/>
            <person name="Oberbach A."/>
            <person name="Till H."/>
            <person name="Bargiela R."/>
            <person name="Campoy C."/>
            <person name="Segura M.T."/>
            <person name="Richter M."/>
            <person name="von Bergen M."/>
            <person name="Seifert J."/>
            <person name="Suarez A."/>
        </authorList>
    </citation>
    <scope>NUCLEOTIDE SEQUENCE</scope>
</reference>
<feature type="non-terminal residue" evidence="2">
    <location>
        <position position="1"/>
    </location>
</feature>
<feature type="domain" description="3-keto-alpha-glucoside-1,2-lyase/3-keto-2-hydroxy-glucal hydratase" evidence="1">
    <location>
        <begin position="110"/>
        <end position="200"/>
    </location>
</feature>
<dbReference type="Gene3D" id="2.60.120.560">
    <property type="entry name" value="Exo-inulinase, domain 1"/>
    <property type="match status" value="2"/>
</dbReference>
<evidence type="ECO:0000313" key="2">
    <source>
        <dbReference type="EMBL" id="EKC80876.1"/>
    </source>
</evidence>
<evidence type="ECO:0000259" key="1">
    <source>
        <dbReference type="Pfam" id="PF06439"/>
    </source>
</evidence>
<dbReference type="AlphaFoldDB" id="K1VA93"/>